<reference evidence="4" key="1">
    <citation type="submission" date="2017-02" db="UniProtKB">
        <authorList>
            <consortium name="WormBaseParasite"/>
        </authorList>
    </citation>
    <scope>IDENTIFICATION</scope>
</reference>
<feature type="compositionally biased region" description="Low complexity" evidence="1">
    <location>
        <begin position="97"/>
        <end position="113"/>
    </location>
</feature>
<dbReference type="STRING" id="6205.A0A0R3X6Q8"/>
<evidence type="ECO:0000313" key="4">
    <source>
        <dbReference type="WBParaSite" id="TTAC_0000920301-mRNA-1"/>
    </source>
</evidence>
<keyword evidence="3" id="KW-1185">Reference proteome</keyword>
<protein>
    <submittedName>
        <fullName evidence="2 4">Uncharacterized protein</fullName>
    </submittedName>
</protein>
<evidence type="ECO:0000313" key="2">
    <source>
        <dbReference type="EMBL" id="VDM33931.1"/>
    </source>
</evidence>
<dbReference type="AlphaFoldDB" id="A0A0R3X6Q8"/>
<dbReference type="EMBL" id="UYWX01020708">
    <property type="protein sequence ID" value="VDM33931.1"/>
    <property type="molecule type" value="Genomic_DNA"/>
</dbReference>
<dbReference type="OrthoDB" id="6267935at2759"/>
<organism evidence="4">
    <name type="scientific">Hydatigena taeniaeformis</name>
    <name type="common">Feline tapeworm</name>
    <name type="synonym">Taenia taeniaeformis</name>
    <dbReference type="NCBI Taxonomy" id="6205"/>
    <lineage>
        <taxon>Eukaryota</taxon>
        <taxon>Metazoa</taxon>
        <taxon>Spiralia</taxon>
        <taxon>Lophotrochozoa</taxon>
        <taxon>Platyhelminthes</taxon>
        <taxon>Cestoda</taxon>
        <taxon>Eucestoda</taxon>
        <taxon>Cyclophyllidea</taxon>
        <taxon>Taeniidae</taxon>
        <taxon>Hydatigera</taxon>
    </lineage>
</organism>
<name>A0A0R3X6Q8_HYDTA</name>
<dbReference type="Proteomes" id="UP000274429">
    <property type="component" value="Unassembled WGS sequence"/>
</dbReference>
<dbReference type="WBParaSite" id="TTAC_0000920301-mRNA-1">
    <property type="protein sequence ID" value="TTAC_0000920301-mRNA-1"/>
    <property type="gene ID" value="TTAC_0000920301"/>
</dbReference>
<gene>
    <name evidence="2" type="ORF">TTAC_LOCUS9188</name>
</gene>
<evidence type="ECO:0000256" key="1">
    <source>
        <dbReference type="SAM" id="MobiDB-lite"/>
    </source>
</evidence>
<proteinExistence type="predicted"/>
<feature type="region of interest" description="Disordered" evidence="1">
    <location>
        <begin position="84"/>
        <end position="135"/>
    </location>
</feature>
<reference evidence="2 3" key="2">
    <citation type="submission" date="2018-11" db="EMBL/GenBank/DDBJ databases">
        <authorList>
            <consortium name="Pathogen Informatics"/>
        </authorList>
    </citation>
    <scope>NUCLEOTIDE SEQUENCE [LARGE SCALE GENOMIC DNA]</scope>
</reference>
<sequence>MYKFGLSEPQDASLESRICRNVVDFFHTKWCKRESAQGPHERSKTVAYVHKYSQPTAAGPPIQHNTCAQQTCRVRMTPSIPIVYTPSAENSMEEDSPTSISSPSPTASTLPRSTRGRSLSRGPLSVVDRRNQRVRPTSNLLLPLGEMEVRKAPLKIE</sequence>
<accession>A0A0R3X6Q8</accession>
<evidence type="ECO:0000313" key="3">
    <source>
        <dbReference type="Proteomes" id="UP000274429"/>
    </source>
</evidence>